<feature type="transmembrane region" description="Helical" evidence="1">
    <location>
        <begin position="64"/>
        <end position="80"/>
    </location>
</feature>
<evidence type="ECO:0000313" key="2">
    <source>
        <dbReference type="EMBL" id="EOB13636.1"/>
    </source>
</evidence>
<keyword evidence="1" id="KW-0472">Membrane</keyword>
<reference evidence="2 3" key="1">
    <citation type="journal article" date="2013" name="BMC Genomics">
        <title>Comparative genomics of parasitic silkworm microsporidia reveal an association between genome expansion and host adaptation.</title>
        <authorList>
            <person name="Pan G."/>
            <person name="Xu J."/>
            <person name="Li T."/>
            <person name="Xia Q."/>
            <person name="Liu S.L."/>
            <person name="Zhang G."/>
            <person name="Li S."/>
            <person name="Li C."/>
            <person name="Liu H."/>
            <person name="Yang L."/>
            <person name="Liu T."/>
            <person name="Zhang X."/>
            <person name="Wu Z."/>
            <person name="Fan W."/>
            <person name="Dang X."/>
            <person name="Xiang H."/>
            <person name="Tao M."/>
            <person name="Li Y."/>
            <person name="Hu J."/>
            <person name="Li Z."/>
            <person name="Lin L."/>
            <person name="Luo J."/>
            <person name="Geng L."/>
            <person name="Wang L."/>
            <person name="Long M."/>
            <person name="Wan Y."/>
            <person name="He N."/>
            <person name="Zhang Z."/>
            <person name="Lu C."/>
            <person name="Keeling P.J."/>
            <person name="Wang J."/>
            <person name="Xiang Z."/>
            <person name="Zhou Z."/>
        </authorList>
    </citation>
    <scope>NUCLEOTIDE SEQUENCE [LARGE SCALE GENOMIC DNA]</scope>
    <source>
        <strain evidence="3">CQ1 / CVCC 102059</strain>
    </source>
</reference>
<feature type="transmembrane region" description="Helical" evidence="1">
    <location>
        <begin position="211"/>
        <end position="235"/>
    </location>
</feature>
<keyword evidence="3" id="KW-1185">Reference proteome</keyword>
<evidence type="ECO:0000313" key="3">
    <source>
        <dbReference type="Proteomes" id="UP000016927"/>
    </source>
</evidence>
<dbReference type="Proteomes" id="UP000016927">
    <property type="component" value="Unassembled WGS sequence"/>
</dbReference>
<dbReference type="OMA" id="CACFFRI"/>
<feature type="transmembrane region" description="Helical" evidence="1">
    <location>
        <begin position="242"/>
        <end position="261"/>
    </location>
</feature>
<dbReference type="InterPro" id="IPR036259">
    <property type="entry name" value="MFS_trans_sf"/>
</dbReference>
<feature type="transmembrane region" description="Helical" evidence="1">
    <location>
        <begin position="95"/>
        <end position="113"/>
    </location>
</feature>
<accession>R0KS87</accession>
<dbReference type="AlphaFoldDB" id="R0KS87"/>
<dbReference type="EMBL" id="KB908972">
    <property type="protein sequence ID" value="EOB13636.1"/>
    <property type="molecule type" value="Genomic_DNA"/>
</dbReference>
<feature type="transmembrane region" description="Helical" evidence="1">
    <location>
        <begin position="180"/>
        <end position="199"/>
    </location>
</feature>
<keyword evidence="1" id="KW-1133">Transmembrane helix</keyword>
<feature type="transmembrane region" description="Helical" evidence="1">
    <location>
        <begin position="267"/>
        <end position="285"/>
    </location>
</feature>
<keyword evidence="1" id="KW-0812">Transmembrane</keyword>
<feature type="transmembrane region" description="Helical" evidence="1">
    <location>
        <begin position="32"/>
        <end position="52"/>
    </location>
</feature>
<proteinExistence type="predicted"/>
<dbReference type="HOGENOM" id="CLU_909429_0_0_1"/>
<sequence>MNFFKLCFGQLLSFLSISRIHLHKRKYDETNVSMPFLIDMVFIPTLLFIIIGASKRSIKKRNDFRIYLGSLFDGILHYLYSYEIEKRLSKSLEDGFLALNQLGYFVCIVFTYLISDKFPRGKIHLLTYLILLICAITLTCYEKRVYSMAIEQFIGSTGISILLLPTHLVLCNIIANETGVLNLIFLKSPIIVIMCILHFRGFTSKDFSLLYTFLTSNFLFVFFYLSITVAVLFGCSIYTQKYGIISMGMLSVSNFVFYRFLNMFMSGKYRIIEIIVFGILYLVFLSTSNDFKKRTNTAEIPQPLVT</sequence>
<dbReference type="SUPFAM" id="SSF103473">
    <property type="entry name" value="MFS general substrate transporter"/>
    <property type="match status" value="1"/>
</dbReference>
<feature type="transmembrane region" description="Helical" evidence="1">
    <location>
        <begin position="125"/>
        <end position="141"/>
    </location>
</feature>
<protein>
    <submittedName>
        <fullName evidence="2">Uncharacterized protein</fullName>
    </submittedName>
</protein>
<feature type="transmembrane region" description="Helical" evidence="1">
    <location>
        <begin position="153"/>
        <end position="173"/>
    </location>
</feature>
<evidence type="ECO:0000256" key="1">
    <source>
        <dbReference type="SAM" id="Phobius"/>
    </source>
</evidence>
<dbReference type="VEuPathDB" id="MicrosporidiaDB:NBO_64g0017"/>
<dbReference type="OrthoDB" id="10468770at2759"/>
<gene>
    <name evidence="2" type="ORF">NBO_64g0017</name>
</gene>
<organism evidence="2 3">
    <name type="scientific">Nosema bombycis (strain CQ1 / CVCC 102059)</name>
    <name type="common">Microsporidian parasite</name>
    <name type="synonym">Pebrine of silkworm</name>
    <dbReference type="NCBI Taxonomy" id="578461"/>
    <lineage>
        <taxon>Eukaryota</taxon>
        <taxon>Fungi</taxon>
        <taxon>Fungi incertae sedis</taxon>
        <taxon>Microsporidia</taxon>
        <taxon>Nosematidae</taxon>
        <taxon>Nosema</taxon>
    </lineage>
</organism>
<name>R0KS87_NOSB1</name>